<reference evidence="2" key="3">
    <citation type="submission" date="2018-08" db="UniProtKB">
        <authorList>
            <consortium name="EnsemblPlants"/>
        </authorList>
    </citation>
    <scope>IDENTIFICATION</scope>
    <source>
        <strain evidence="2">cv. Bd21</strain>
    </source>
</reference>
<dbReference type="InParanoid" id="A0A0Q3L5L4"/>
<evidence type="ECO:0000313" key="1">
    <source>
        <dbReference type="EMBL" id="KQK18497.1"/>
    </source>
</evidence>
<protein>
    <submittedName>
        <fullName evidence="1 2">Uncharacterized protein</fullName>
    </submittedName>
</protein>
<reference evidence="1 2" key="1">
    <citation type="journal article" date="2010" name="Nature">
        <title>Genome sequencing and analysis of the model grass Brachypodium distachyon.</title>
        <authorList>
            <consortium name="International Brachypodium Initiative"/>
        </authorList>
    </citation>
    <scope>NUCLEOTIDE SEQUENCE [LARGE SCALE GENOMIC DNA]</scope>
    <source>
        <strain evidence="1 2">Bd21</strain>
    </source>
</reference>
<name>A0A0Q3L5L4_BRADI</name>
<dbReference type="Proteomes" id="UP000008810">
    <property type="component" value="Chromosome 1"/>
</dbReference>
<sequence length="68" mass="7598">MRNTTVHIKGKYRLYCIFQTALYCLPTSHRGIFSFFHSHASAKTPSEQLGHAVSANTNKTECLSNALP</sequence>
<organism evidence="1">
    <name type="scientific">Brachypodium distachyon</name>
    <name type="common">Purple false brome</name>
    <name type="synonym">Trachynia distachya</name>
    <dbReference type="NCBI Taxonomy" id="15368"/>
    <lineage>
        <taxon>Eukaryota</taxon>
        <taxon>Viridiplantae</taxon>
        <taxon>Streptophyta</taxon>
        <taxon>Embryophyta</taxon>
        <taxon>Tracheophyta</taxon>
        <taxon>Spermatophyta</taxon>
        <taxon>Magnoliopsida</taxon>
        <taxon>Liliopsida</taxon>
        <taxon>Poales</taxon>
        <taxon>Poaceae</taxon>
        <taxon>BOP clade</taxon>
        <taxon>Pooideae</taxon>
        <taxon>Stipodae</taxon>
        <taxon>Brachypodieae</taxon>
        <taxon>Brachypodium</taxon>
    </lineage>
</organism>
<gene>
    <name evidence="1" type="ORF">BRADI_1g42876v3</name>
</gene>
<evidence type="ECO:0000313" key="2">
    <source>
        <dbReference type="EnsemblPlants" id="KQK18497"/>
    </source>
</evidence>
<proteinExistence type="predicted"/>
<dbReference type="AlphaFoldDB" id="A0A0Q3L5L4"/>
<dbReference type="Gramene" id="KQK18497">
    <property type="protein sequence ID" value="KQK18497"/>
    <property type="gene ID" value="BRADI_1g42876v3"/>
</dbReference>
<accession>A0A0Q3L5L4</accession>
<dbReference type="EnsemblPlants" id="KQK18497">
    <property type="protein sequence ID" value="KQK18497"/>
    <property type="gene ID" value="BRADI_1g42876v3"/>
</dbReference>
<evidence type="ECO:0000313" key="3">
    <source>
        <dbReference type="Proteomes" id="UP000008810"/>
    </source>
</evidence>
<keyword evidence="3" id="KW-1185">Reference proteome</keyword>
<dbReference type="EMBL" id="CM000880">
    <property type="protein sequence ID" value="KQK18497.1"/>
    <property type="molecule type" value="Genomic_DNA"/>
</dbReference>
<reference evidence="1" key="2">
    <citation type="submission" date="2017-06" db="EMBL/GenBank/DDBJ databases">
        <title>WGS assembly of Brachypodium distachyon.</title>
        <authorList>
            <consortium name="The International Brachypodium Initiative"/>
            <person name="Lucas S."/>
            <person name="Harmon-Smith M."/>
            <person name="Lail K."/>
            <person name="Tice H."/>
            <person name="Grimwood J."/>
            <person name="Bruce D."/>
            <person name="Barry K."/>
            <person name="Shu S."/>
            <person name="Lindquist E."/>
            <person name="Wang M."/>
            <person name="Pitluck S."/>
            <person name="Vogel J.P."/>
            <person name="Garvin D.F."/>
            <person name="Mockler T.C."/>
            <person name="Schmutz J."/>
            <person name="Rokhsar D."/>
            <person name="Bevan M.W."/>
        </authorList>
    </citation>
    <scope>NUCLEOTIDE SEQUENCE</scope>
    <source>
        <strain evidence="1">Bd21</strain>
    </source>
</reference>